<sequence>MRSLIIGLVPLSIVVTALAAVHLWSGDAGRRRRAMDLLRLLLRR</sequence>
<comment type="caution">
    <text evidence="1">The sequence shown here is derived from an EMBL/GenBank/DDBJ whole genome shotgun (WGS) entry which is preliminary data.</text>
</comment>
<protein>
    <submittedName>
        <fullName evidence="1">Uncharacterized protein</fullName>
    </submittedName>
</protein>
<evidence type="ECO:0000313" key="2">
    <source>
        <dbReference type="Proteomes" id="UP000624325"/>
    </source>
</evidence>
<name>A0ABQ4C5N4_9ACTN</name>
<organism evidence="1 2">
    <name type="scientific">Asanoa iriomotensis</name>
    <dbReference type="NCBI Taxonomy" id="234613"/>
    <lineage>
        <taxon>Bacteria</taxon>
        <taxon>Bacillati</taxon>
        <taxon>Actinomycetota</taxon>
        <taxon>Actinomycetes</taxon>
        <taxon>Micromonosporales</taxon>
        <taxon>Micromonosporaceae</taxon>
        <taxon>Asanoa</taxon>
    </lineage>
</organism>
<dbReference type="Proteomes" id="UP000624325">
    <property type="component" value="Unassembled WGS sequence"/>
</dbReference>
<proteinExistence type="predicted"/>
<reference evidence="1 2" key="1">
    <citation type="submission" date="2021-01" db="EMBL/GenBank/DDBJ databases">
        <title>Whole genome shotgun sequence of Asanoa iriomotensis NBRC 100142.</title>
        <authorList>
            <person name="Komaki H."/>
            <person name="Tamura T."/>
        </authorList>
    </citation>
    <scope>NUCLEOTIDE SEQUENCE [LARGE SCALE GENOMIC DNA]</scope>
    <source>
        <strain evidence="1 2">NBRC 100142</strain>
    </source>
</reference>
<dbReference type="EMBL" id="BONC01000029">
    <property type="protein sequence ID" value="GIF58074.1"/>
    <property type="molecule type" value="Genomic_DNA"/>
</dbReference>
<accession>A0ABQ4C5N4</accession>
<evidence type="ECO:0000313" key="1">
    <source>
        <dbReference type="EMBL" id="GIF58074.1"/>
    </source>
</evidence>
<keyword evidence="2" id="KW-1185">Reference proteome</keyword>
<dbReference type="RefSeq" id="WP_275408299.1">
    <property type="nucleotide sequence ID" value="NZ_BAAALU010000015.1"/>
</dbReference>
<gene>
    <name evidence="1" type="ORF">Air01nite_41690</name>
</gene>